<dbReference type="RefSeq" id="WP_188314415.1">
    <property type="nucleotide sequence ID" value="NZ_JABTCG010000004.1"/>
</dbReference>
<evidence type="ECO:0000313" key="3">
    <source>
        <dbReference type="EMBL" id="MBD0851287.1"/>
    </source>
</evidence>
<dbReference type="InterPro" id="IPR046947">
    <property type="entry name" value="LytR-like"/>
</dbReference>
<dbReference type="Pfam" id="PF04397">
    <property type="entry name" value="LytTR"/>
    <property type="match status" value="1"/>
</dbReference>
<keyword evidence="1" id="KW-0812">Transmembrane</keyword>
<feature type="domain" description="HTH LytTR-type" evidence="2">
    <location>
        <begin position="220"/>
        <end position="285"/>
    </location>
</feature>
<keyword evidence="1" id="KW-0472">Membrane</keyword>
<sequence length="285" mass="33274">MLDKLRRFLSQPYPFYFEGKTFYTLLLLIFLMSFGFNYFFEPFNVYVPEHKMSYFLISLVHALVTVIAFFIMFLCLKLLPQQVEKWNVLKEILFLSSFLMLVGIGQFLIRDVIYDNPNNWSWTYLIEEIRNTFLVGILFVAILVPLNFSHLYRKNQNRASFLSPRAKKSEDAEIHIVTDVKGDDFNLDISQFLYAKADRNYAEIFMQTDAGMDKKLKRISIKNLESQLDPFANIIRTHRSYMVNLNHIVKINGNAQGYKLDLNAPGSAVPVSRSYIPKLEESLKA</sequence>
<evidence type="ECO:0000313" key="4">
    <source>
        <dbReference type="Proteomes" id="UP000598350"/>
    </source>
</evidence>
<protein>
    <submittedName>
        <fullName evidence="3">LytTR family transcriptional regulator</fullName>
    </submittedName>
</protein>
<proteinExistence type="predicted"/>
<keyword evidence="4" id="KW-1185">Reference proteome</keyword>
<feature type="transmembrane region" description="Helical" evidence="1">
    <location>
        <begin position="88"/>
        <end position="109"/>
    </location>
</feature>
<keyword evidence="1" id="KW-1133">Transmembrane helix</keyword>
<dbReference type="Gene3D" id="2.40.50.1020">
    <property type="entry name" value="LytTr DNA-binding domain"/>
    <property type="match status" value="1"/>
</dbReference>
<organism evidence="3 4">
    <name type="scientific">Maribacter arenosus</name>
    <dbReference type="NCBI Taxonomy" id="1854708"/>
    <lineage>
        <taxon>Bacteria</taxon>
        <taxon>Pseudomonadati</taxon>
        <taxon>Bacteroidota</taxon>
        <taxon>Flavobacteriia</taxon>
        <taxon>Flavobacteriales</taxon>
        <taxon>Flavobacteriaceae</taxon>
        <taxon>Maribacter</taxon>
    </lineage>
</organism>
<feature type="transmembrane region" description="Helical" evidence="1">
    <location>
        <begin position="129"/>
        <end position="148"/>
    </location>
</feature>
<evidence type="ECO:0000256" key="1">
    <source>
        <dbReference type="SAM" id="Phobius"/>
    </source>
</evidence>
<feature type="transmembrane region" description="Helical" evidence="1">
    <location>
        <begin position="52"/>
        <end position="76"/>
    </location>
</feature>
<dbReference type="PROSITE" id="PS50930">
    <property type="entry name" value="HTH_LYTTR"/>
    <property type="match status" value="1"/>
</dbReference>
<feature type="transmembrane region" description="Helical" evidence="1">
    <location>
        <begin position="21"/>
        <end position="40"/>
    </location>
</feature>
<comment type="caution">
    <text evidence="3">The sequence shown here is derived from an EMBL/GenBank/DDBJ whole genome shotgun (WGS) entry which is preliminary data.</text>
</comment>
<dbReference type="InterPro" id="IPR007492">
    <property type="entry name" value="LytTR_DNA-bd_dom"/>
</dbReference>
<dbReference type="SMART" id="SM00850">
    <property type="entry name" value="LytTR"/>
    <property type="match status" value="1"/>
</dbReference>
<dbReference type="EMBL" id="JABTCG010000004">
    <property type="protein sequence ID" value="MBD0851287.1"/>
    <property type="molecule type" value="Genomic_DNA"/>
</dbReference>
<dbReference type="PANTHER" id="PTHR37299">
    <property type="entry name" value="TRANSCRIPTIONAL REGULATOR-RELATED"/>
    <property type="match status" value="1"/>
</dbReference>
<name>A0ABR7VCD5_9FLAO</name>
<accession>A0ABR7VCD5</accession>
<gene>
    <name evidence="3" type="ORF">HPE63_11465</name>
</gene>
<reference evidence="3 4" key="1">
    <citation type="submission" date="2020-05" db="EMBL/GenBank/DDBJ databases">
        <title>The draft genome sequence of Maribacter arenosus CAU 1321.</title>
        <authorList>
            <person name="Mu L."/>
        </authorList>
    </citation>
    <scope>NUCLEOTIDE SEQUENCE [LARGE SCALE GENOMIC DNA]</scope>
    <source>
        <strain evidence="3 4">CAU 1321</strain>
    </source>
</reference>
<dbReference type="Proteomes" id="UP000598350">
    <property type="component" value="Unassembled WGS sequence"/>
</dbReference>
<dbReference type="PANTHER" id="PTHR37299:SF1">
    <property type="entry name" value="STAGE 0 SPORULATION PROTEIN A HOMOLOG"/>
    <property type="match status" value="1"/>
</dbReference>
<evidence type="ECO:0000259" key="2">
    <source>
        <dbReference type="PROSITE" id="PS50930"/>
    </source>
</evidence>